<name>A0A8X7C1S9_9ARAC</name>
<evidence type="ECO:0000256" key="1">
    <source>
        <dbReference type="SAM" id="MobiDB-lite"/>
    </source>
</evidence>
<evidence type="ECO:0000313" key="3">
    <source>
        <dbReference type="Proteomes" id="UP000886998"/>
    </source>
</evidence>
<accession>A0A8X7C1S9</accession>
<keyword evidence="3" id="KW-1185">Reference proteome</keyword>
<dbReference type="AlphaFoldDB" id="A0A8X7C1S9"/>
<dbReference type="EMBL" id="BMAV01007848">
    <property type="protein sequence ID" value="GFY51018.1"/>
    <property type="molecule type" value="Genomic_DNA"/>
</dbReference>
<feature type="region of interest" description="Disordered" evidence="1">
    <location>
        <begin position="62"/>
        <end position="87"/>
    </location>
</feature>
<dbReference type="Proteomes" id="UP000886998">
    <property type="component" value="Unassembled WGS sequence"/>
</dbReference>
<gene>
    <name evidence="2" type="ORF">TNIN_136671</name>
</gene>
<comment type="caution">
    <text evidence="2">The sequence shown here is derived from an EMBL/GenBank/DDBJ whole genome shotgun (WGS) entry which is preliminary data.</text>
</comment>
<sequence>MSRKYATYYKTRIGITTSGIIHYPIKEHHKEKENLLHRTALGNRKNGMILCVTSLPFVHPPSISGAKKRTDTKPLRNNKKGLPPTSFRRWQKKQIYKDVLRISLR</sequence>
<evidence type="ECO:0000313" key="2">
    <source>
        <dbReference type="EMBL" id="GFY51018.1"/>
    </source>
</evidence>
<proteinExistence type="predicted"/>
<reference evidence="2" key="1">
    <citation type="submission" date="2020-08" db="EMBL/GenBank/DDBJ databases">
        <title>Multicomponent nature underlies the extraordinary mechanical properties of spider dragline silk.</title>
        <authorList>
            <person name="Kono N."/>
            <person name="Nakamura H."/>
            <person name="Mori M."/>
            <person name="Yoshida Y."/>
            <person name="Ohtoshi R."/>
            <person name="Malay A.D."/>
            <person name="Moran D.A.P."/>
            <person name="Tomita M."/>
            <person name="Numata K."/>
            <person name="Arakawa K."/>
        </authorList>
    </citation>
    <scope>NUCLEOTIDE SEQUENCE</scope>
</reference>
<protein>
    <submittedName>
        <fullName evidence="2">Uncharacterized protein</fullName>
    </submittedName>
</protein>
<organism evidence="2 3">
    <name type="scientific">Trichonephila inaurata madagascariensis</name>
    <dbReference type="NCBI Taxonomy" id="2747483"/>
    <lineage>
        <taxon>Eukaryota</taxon>
        <taxon>Metazoa</taxon>
        <taxon>Ecdysozoa</taxon>
        <taxon>Arthropoda</taxon>
        <taxon>Chelicerata</taxon>
        <taxon>Arachnida</taxon>
        <taxon>Araneae</taxon>
        <taxon>Araneomorphae</taxon>
        <taxon>Entelegynae</taxon>
        <taxon>Araneoidea</taxon>
        <taxon>Nephilidae</taxon>
        <taxon>Trichonephila</taxon>
        <taxon>Trichonephila inaurata</taxon>
    </lineage>
</organism>